<comment type="caution">
    <text evidence="2">The sequence shown here is derived from an EMBL/GenBank/DDBJ whole genome shotgun (WGS) entry which is preliminary data.</text>
</comment>
<gene>
    <name evidence="2" type="primary">g6419</name>
    <name evidence="2" type="ORF">VP750_LOCUS5498</name>
</gene>
<dbReference type="InterPro" id="IPR011037">
    <property type="entry name" value="Pyrv_Knase-like_insert_dom_sf"/>
</dbReference>
<dbReference type="InterPro" id="IPR005302">
    <property type="entry name" value="MoCF_Sase_C"/>
</dbReference>
<dbReference type="Proteomes" id="UP001497392">
    <property type="component" value="Unassembled WGS sequence"/>
</dbReference>
<reference evidence="2 3" key="1">
    <citation type="submission" date="2024-06" db="EMBL/GenBank/DDBJ databases">
        <authorList>
            <person name="Kraege A."/>
            <person name="Thomma B."/>
        </authorList>
    </citation>
    <scope>NUCLEOTIDE SEQUENCE [LARGE SCALE GENOMIC DNA]</scope>
</reference>
<accession>A0ABP1FVB0</accession>
<proteinExistence type="predicted"/>
<keyword evidence="3" id="KW-1185">Reference proteome</keyword>
<organism evidence="2 3">
    <name type="scientific">Coccomyxa viridis</name>
    <dbReference type="NCBI Taxonomy" id="1274662"/>
    <lineage>
        <taxon>Eukaryota</taxon>
        <taxon>Viridiplantae</taxon>
        <taxon>Chlorophyta</taxon>
        <taxon>core chlorophytes</taxon>
        <taxon>Trebouxiophyceae</taxon>
        <taxon>Trebouxiophyceae incertae sedis</taxon>
        <taxon>Coccomyxaceae</taxon>
        <taxon>Coccomyxa</taxon>
    </lineage>
</organism>
<protein>
    <submittedName>
        <fullName evidence="2">G6419 protein</fullName>
    </submittedName>
</protein>
<dbReference type="SUPFAM" id="SSF141673">
    <property type="entry name" value="MOSC N-terminal domain-like"/>
    <property type="match status" value="1"/>
</dbReference>
<evidence type="ECO:0000259" key="1">
    <source>
        <dbReference type="PROSITE" id="PS51340"/>
    </source>
</evidence>
<dbReference type="Pfam" id="PF03476">
    <property type="entry name" value="MOSC_N"/>
    <property type="match status" value="1"/>
</dbReference>
<sequence>MAHVSSLVVYPVKGCQGVQAEEALVLPTGLAFDRHWLVVAGDSGRFYSQRNEANPGACGVIKSCRYSAASSHFALAVQIPLAAVIGQLEERRVICWEWKGNARDEGEAAAQWVSEVVGQPSRLVRFIGVPGTNDAAADTSERRRPAVPIGWGRIPGHETAFCDRLPFLLTTEASLAKLNELLGEEQAVPMHRFRPNVVVTTVDQKTLKSGKEPLHMLSTFRSLQHLKHKFPESKYPSKAIFFGNLCTAIGHGIIRVGDSVSRELRDGPME</sequence>
<evidence type="ECO:0000313" key="3">
    <source>
        <dbReference type="Proteomes" id="UP001497392"/>
    </source>
</evidence>
<dbReference type="Pfam" id="PF03473">
    <property type="entry name" value="MOSC"/>
    <property type="match status" value="1"/>
</dbReference>
<dbReference type="EMBL" id="CAXHTA020000009">
    <property type="protein sequence ID" value="CAL5223839.1"/>
    <property type="molecule type" value="Genomic_DNA"/>
</dbReference>
<dbReference type="PROSITE" id="PS51340">
    <property type="entry name" value="MOSC"/>
    <property type="match status" value="1"/>
</dbReference>
<feature type="domain" description="MOSC" evidence="1">
    <location>
        <begin position="121"/>
        <end position="270"/>
    </location>
</feature>
<dbReference type="SUPFAM" id="SSF50800">
    <property type="entry name" value="PK beta-barrel domain-like"/>
    <property type="match status" value="1"/>
</dbReference>
<evidence type="ECO:0000313" key="2">
    <source>
        <dbReference type="EMBL" id="CAL5223839.1"/>
    </source>
</evidence>
<name>A0ABP1FVB0_9CHLO</name>
<dbReference type="InterPro" id="IPR005303">
    <property type="entry name" value="MOCOS_middle"/>
</dbReference>